<dbReference type="PANTHER" id="PTHR15832:SF2">
    <property type="entry name" value="SH2 DOMAIN-CONTAINING PROTEIN"/>
    <property type="match status" value="1"/>
</dbReference>
<dbReference type="Pfam" id="PF00640">
    <property type="entry name" value="PID"/>
    <property type="match status" value="1"/>
</dbReference>
<dbReference type="GeneID" id="125178539"/>
<dbReference type="KEGG" id="hazt:125178539"/>
<protein>
    <submittedName>
        <fullName evidence="4">Uncharacterized protein LOC125178539</fullName>
    </submittedName>
</protein>
<feature type="domain" description="PID" evidence="2">
    <location>
        <begin position="293"/>
        <end position="387"/>
    </location>
</feature>
<reference evidence="4" key="1">
    <citation type="submission" date="2025-08" db="UniProtKB">
        <authorList>
            <consortium name="RefSeq"/>
        </authorList>
    </citation>
    <scope>IDENTIFICATION</scope>
    <source>
        <tissue evidence="4">Whole organism</tissue>
    </source>
</reference>
<evidence type="ECO:0000313" key="4">
    <source>
        <dbReference type="RefSeq" id="XP_047738483.1"/>
    </source>
</evidence>
<dbReference type="SUPFAM" id="SSF50729">
    <property type="entry name" value="PH domain-like"/>
    <property type="match status" value="1"/>
</dbReference>
<keyword evidence="3" id="KW-1185">Reference proteome</keyword>
<sequence length="437" mass="48381">MKWKETLQSARLVVEKKLSGAEKRGQDDTFVHGFQRPLRDSKCVTKSLESLDNYRTGSSKITSHDQMFTRFSQRKIVDVIRIQAALNRTGSNTKRSFALDASEKNDQITSEDDDGGFVNIAFVSDSGEKSLRKLTAAVSGRHSENGDSRNHENNRLREKTEEESVVWSRNIINFSSGDEICCTLNKSDSEIKLIRHFQTEHFDENSLNEIKYHPDTTASEKNSFVKMCKSIDKKIVVNEVSEASALSCRGTRNPTHEVRGVQATAAADCGGGFVADDGDAPPRKMVMVEFCTYGGSFRVVGEDGEAQSRYINMKLHEIAASGGAGRRVLVVVSLAGVKICDAHGKRVLMAHALRRISYATCDPQRQCFSFLARAPRDDPATQSCHSFLTATPQQSVPVRRRQNLEQSADLRNIDSFVAGVRSTSKGGTIRRAYESGA</sequence>
<gene>
    <name evidence="4" type="primary">LOC125178539</name>
</gene>
<name>A0A979FN53_HYAAZ</name>
<dbReference type="SMART" id="SM00462">
    <property type="entry name" value="PTB"/>
    <property type="match status" value="1"/>
</dbReference>
<organism evidence="3 4">
    <name type="scientific">Hyalella azteca</name>
    <name type="common">Amphipod</name>
    <dbReference type="NCBI Taxonomy" id="294128"/>
    <lineage>
        <taxon>Eukaryota</taxon>
        <taxon>Metazoa</taxon>
        <taxon>Ecdysozoa</taxon>
        <taxon>Arthropoda</taxon>
        <taxon>Crustacea</taxon>
        <taxon>Multicrustacea</taxon>
        <taxon>Malacostraca</taxon>
        <taxon>Eumalacostraca</taxon>
        <taxon>Peracarida</taxon>
        <taxon>Amphipoda</taxon>
        <taxon>Senticaudata</taxon>
        <taxon>Talitrida</taxon>
        <taxon>Talitroidea</taxon>
        <taxon>Hyalellidae</taxon>
        <taxon>Hyalella</taxon>
    </lineage>
</organism>
<feature type="compositionally biased region" description="Basic and acidic residues" evidence="1">
    <location>
        <begin position="141"/>
        <end position="160"/>
    </location>
</feature>
<dbReference type="InterPro" id="IPR011993">
    <property type="entry name" value="PH-like_dom_sf"/>
</dbReference>
<accession>A0A979FN53</accession>
<dbReference type="PANTHER" id="PTHR15832">
    <property type="entry name" value="SHC (SRC HOMOLOGY DOMAIN C-TERMINAL) ADAPTOR HOMOLOG"/>
    <property type="match status" value="1"/>
</dbReference>
<dbReference type="AlphaFoldDB" id="A0A979FN53"/>
<evidence type="ECO:0000313" key="3">
    <source>
        <dbReference type="Proteomes" id="UP000694843"/>
    </source>
</evidence>
<dbReference type="PROSITE" id="PS01179">
    <property type="entry name" value="PID"/>
    <property type="match status" value="1"/>
</dbReference>
<dbReference type="Gene3D" id="2.30.29.30">
    <property type="entry name" value="Pleckstrin-homology domain (PH domain)/Phosphotyrosine-binding domain (PTB)"/>
    <property type="match status" value="1"/>
</dbReference>
<evidence type="ECO:0000256" key="1">
    <source>
        <dbReference type="SAM" id="MobiDB-lite"/>
    </source>
</evidence>
<dbReference type="RefSeq" id="XP_047738483.1">
    <property type="nucleotide sequence ID" value="XM_047882527.1"/>
</dbReference>
<feature type="region of interest" description="Disordered" evidence="1">
    <location>
        <begin position="136"/>
        <end position="160"/>
    </location>
</feature>
<dbReference type="Proteomes" id="UP000694843">
    <property type="component" value="Unplaced"/>
</dbReference>
<evidence type="ECO:0000259" key="2">
    <source>
        <dbReference type="PROSITE" id="PS01179"/>
    </source>
</evidence>
<proteinExistence type="predicted"/>
<dbReference type="InterPro" id="IPR006020">
    <property type="entry name" value="PTB/PI_dom"/>
</dbReference>
<dbReference type="OrthoDB" id="10013007at2759"/>